<accession>A0A061IYV5</accession>
<sequence>MAYNTPTWNEEFGVLKQMQEDRMNFFKSMTCHERCVSHYWFNDFYGAEYKCMRNCLEKLNQVSVITNINFNKYEQEKAERKRK</sequence>
<dbReference type="Gene3D" id="1.10.287.810">
    <property type="entry name" value="Mitochondrial import inner membrane translocase subunit tim13 like domains"/>
    <property type="match status" value="1"/>
</dbReference>
<name>A0A061IYV5_TRYRA</name>
<gene>
    <name evidence="1" type="ORF">TRSC58_06116</name>
</gene>
<dbReference type="InterPro" id="IPR035427">
    <property type="entry name" value="Tim10-like_dom_sf"/>
</dbReference>
<dbReference type="EMBL" id="AUPL01006116">
    <property type="protein sequence ID" value="ESL06212.1"/>
    <property type="molecule type" value="Genomic_DNA"/>
</dbReference>
<dbReference type="VEuPathDB" id="TriTrypDB:TRSC58_06116"/>
<dbReference type="Proteomes" id="UP000031737">
    <property type="component" value="Unassembled WGS sequence"/>
</dbReference>
<protein>
    <recommendedName>
        <fullName evidence="3">Mitochondrial translocase subunit</fullName>
    </recommendedName>
</protein>
<organism evidence="1 2">
    <name type="scientific">Trypanosoma rangeli SC58</name>
    <dbReference type="NCBI Taxonomy" id="429131"/>
    <lineage>
        <taxon>Eukaryota</taxon>
        <taxon>Discoba</taxon>
        <taxon>Euglenozoa</taxon>
        <taxon>Kinetoplastea</taxon>
        <taxon>Metakinetoplastina</taxon>
        <taxon>Trypanosomatida</taxon>
        <taxon>Trypanosomatidae</taxon>
        <taxon>Trypanosoma</taxon>
        <taxon>Herpetosoma</taxon>
    </lineage>
</organism>
<evidence type="ECO:0000313" key="1">
    <source>
        <dbReference type="EMBL" id="ESL06212.1"/>
    </source>
</evidence>
<keyword evidence="2" id="KW-1185">Reference proteome</keyword>
<dbReference type="SUPFAM" id="SSF144122">
    <property type="entry name" value="Tim10-like"/>
    <property type="match status" value="1"/>
</dbReference>
<evidence type="ECO:0008006" key="3">
    <source>
        <dbReference type="Google" id="ProtNLM"/>
    </source>
</evidence>
<dbReference type="OrthoDB" id="274682at2759"/>
<dbReference type="AlphaFoldDB" id="A0A061IYV5"/>
<evidence type="ECO:0000313" key="2">
    <source>
        <dbReference type="Proteomes" id="UP000031737"/>
    </source>
</evidence>
<comment type="caution">
    <text evidence="1">The sequence shown here is derived from an EMBL/GenBank/DDBJ whole genome shotgun (WGS) entry which is preliminary data.</text>
</comment>
<proteinExistence type="predicted"/>
<reference evidence="1 2" key="1">
    <citation type="submission" date="2013-07" db="EMBL/GenBank/DDBJ databases">
        <authorList>
            <person name="Stoco P.H."/>
            <person name="Wagner G."/>
            <person name="Gerber A."/>
            <person name="Zaha A."/>
            <person name="Thompson C."/>
            <person name="Bartholomeu D.C."/>
            <person name="Luckemeyer D.D."/>
            <person name="Bahia D."/>
            <person name="Loreto E."/>
            <person name="Prestes E.B."/>
            <person name="Lima F.M."/>
            <person name="Rodrigues-Luiz G."/>
            <person name="Vallejo G.A."/>
            <person name="Filho J.F."/>
            <person name="Monteiro K.M."/>
            <person name="Tyler K.M."/>
            <person name="de Almeida L.G."/>
            <person name="Ortiz M.F."/>
            <person name="Siervo M.A."/>
            <person name="de Moraes M.H."/>
            <person name="Cunha O.L."/>
            <person name="Mendonca-Neto R."/>
            <person name="Silva R."/>
            <person name="Teixeira S.M."/>
            <person name="Murta S.M."/>
            <person name="Sincero T.C."/>
            <person name="Mendes T.A."/>
            <person name="Urmenyi T.P."/>
            <person name="Silva V.G."/>
            <person name="da Rocha W.D."/>
            <person name="Andersson B."/>
            <person name="Romanha A.J."/>
            <person name="Steindel M."/>
            <person name="de Vasconcelos A.T."/>
            <person name="Grisard E.C."/>
        </authorList>
    </citation>
    <scope>NUCLEOTIDE SEQUENCE [LARGE SCALE GENOMIC DNA]</scope>
    <source>
        <strain evidence="1 2">SC58</strain>
    </source>
</reference>